<feature type="region of interest" description="Disordered" evidence="1">
    <location>
        <begin position="21"/>
        <end position="40"/>
    </location>
</feature>
<reference evidence="4 5" key="1">
    <citation type="submission" date="2024-09" db="EMBL/GenBank/DDBJ databases">
        <title>Chromosome-scale assembly of Riccia fluitans.</title>
        <authorList>
            <person name="Paukszto L."/>
            <person name="Sawicki J."/>
            <person name="Karawczyk K."/>
            <person name="Piernik-Szablinska J."/>
            <person name="Szczecinska M."/>
            <person name="Mazdziarz M."/>
        </authorList>
    </citation>
    <scope>NUCLEOTIDE SEQUENCE [LARGE SCALE GENOMIC DNA]</scope>
    <source>
        <strain evidence="4">Rf_01</strain>
        <tissue evidence="4">Aerial parts of the thallus</tissue>
    </source>
</reference>
<keyword evidence="2" id="KW-0812">Transmembrane</keyword>
<evidence type="ECO:0000256" key="1">
    <source>
        <dbReference type="SAM" id="MobiDB-lite"/>
    </source>
</evidence>
<keyword evidence="3" id="KW-0732">Signal</keyword>
<protein>
    <submittedName>
        <fullName evidence="4">Uncharacterized protein</fullName>
    </submittedName>
</protein>
<organism evidence="4 5">
    <name type="scientific">Riccia fluitans</name>
    <dbReference type="NCBI Taxonomy" id="41844"/>
    <lineage>
        <taxon>Eukaryota</taxon>
        <taxon>Viridiplantae</taxon>
        <taxon>Streptophyta</taxon>
        <taxon>Embryophyta</taxon>
        <taxon>Marchantiophyta</taxon>
        <taxon>Marchantiopsida</taxon>
        <taxon>Marchantiidae</taxon>
        <taxon>Marchantiales</taxon>
        <taxon>Ricciaceae</taxon>
        <taxon>Riccia</taxon>
    </lineage>
</organism>
<accession>A0ABD1YW19</accession>
<gene>
    <name evidence="4" type="ORF">R1flu_006446</name>
</gene>
<evidence type="ECO:0000313" key="5">
    <source>
        <dbReference type="Proteomes" id="UP001605036"/>
    </source>
</evidence>
<evidence type="ECO:0000313" key="4">
    <source>
        <dbReference type="EMBL" id="KAL2634967.1"/>
    </source>
</evidence>
<keyword evidence="2" id="KW-0472">Membrane</keyword>
<feature type="chain" id="PRO_5044860048" evidence="3">
    <location>
        <begin position="24"/>
        <end position="150"/>
    </location>
</feature>
<name>A0ABD1YW19_9MARC</name>
<dbReference type="AlphaFoldDB" id="A0ABD1YW19"/>
<comment type="caution">
    <text evidence="4">The sequence shown here is derived from an EMBL/GenBank/DDBJ whole genome shotgun (WGS) entry which is preliminary data.</text>
</comment>
<dbReference type="Proteomes" id="UP001605036">
    <property type="component" value="Unassembled WGS sequence"/>
</dbReference>
<evidence type="ECO:0000256" key="3">
    <source>
        <dbReference type="SAM" id="SignalP"/>
    </source>
</evidence>
<evidence type="ECO:0000256" key="2">
    <source>
        <dbReference type="SAM" id="Phobius"/>
    </source>
</evidence>
<keyword evidence="5" id="KW-1185">Reference proteome</keyword>
<sequence>MVFSSLTCLFVWLLWRWPGEGKGRPGRDRKSSSALGKRERDPRIFAQTQKANIKGTTDICCLGGADRCIIWLFLAGALGKALLPFAVVIGLVIAAATQQVRAEQGFLQRNEGRRLLVCGPMTHQREREERKSFFFTLSSVKKPERKQQQC</sequence>
<proteinExistence type="predicted"/>
<keyword evidence="2" id="KW-1133">Transmembrane helix</keyword>
<feature type="transmembrane region" description="Helical" evidence="2">
    <location>
        <begin position="69"/>
        <end position="96"/>
    </location>
</feature>
<dbReference type="EMBL" id="JBHFFA010000003">
    <property type="protein sequence ID" value="KAL2634967.1"/>
    <property type="molecule type" value="Genomic_DNA"/>
</dbReference>
<feature type="signal peptide" evidence="3">
    <location>
        <begin position="1"/>
        <end position="23"/>
    </location>
</feature>